<dbReference type="AlphaFoldDB" id="A0A0E0EQ33"/>
<dbReference type="EnsemblPlants" id="OMERI09G02440.1">
    <property type="protein sequence ID" value="OMERI09G02440.1"/>
    <property type="gene ID" value="OMERI09G02440"/>
</dbReference>
<accession>A0A0E0EQ33</accession>
<name>A0A0E0EQ33_9ORYZ</name>
<protein>
    <submittedName>
        <fullName evidence="2">Uncharacterized protein</fullName>
    </submittedName>
</protein>
<feature type="compositionally biased region" description="Acidic residues" evidence="1">
    <location>
        <begin position="97"/>
        <end position="106"/>
    </location>
</feature>
<reference evidence="2" key="2">
    <citation type="submission" date="2018-05" db="EMBL/GenBank/DDBJ databases">
        <title>OmerRS3 (Oryza meridionalis Reference Sequence Version 3).</title>
        <authorList>
            <person name="Zhang J."/>
            <person name="Kudrna D."/>
            <person name="Lee S."/>
            <person name="Talag J."/>
            <person name="Welchert J."/>
            <person name="Wing R.A."/>
        </authorList>
    </citation>
    <scope>NUCLEOTIDE SEQUENCE [LARGE SCALE GENOMIC DNA]</scope>
    <source>
        <strain evidence="2">cv. OR44</strain>
    </source>
</reference>
<reference evidence="2" key="1">
    <citation type="submission" date="2015-04" db="UniProtKB">
        <authorList>
            <consortium name="EnsemblPlants"/>
        </authorList>
    </citation>
    <scope>IDENTIFICATION</scope>
</reference>
<evidence type="ECO:0000256" key="1">
    <source>
        <dbReference type="SAM" id="MobiDB-lite"/>
    </source>
</evidence>
<keyword evidence="3" id="KW-1185">Reference proteome</keyword>
<sequence>MGAGAGGIFDPQRCPSRCPDGARPWSPHPTGCCGAPLTRGSPAGTGAGEVFHLVGNAGAGAGEKSKERGQGHSCPTRPHPASPHCHPRGGCRREDAVDKDEDEGER</sequence>
<dbReference type="Proteomes" id="UP000008021">
    <property type="component" value="Chromosome 9"/>
</dbReference>
<proteinExistence type="predicted"/>
<dbReference type="Gramene" id="OMERI09G02440.1">
    <property type="protein sequence ID" value="OMERI09G02440.1"/>
    <property type="gene ID" value="OMERI09G02440"/>
</dbReference>
<organism evidence="2">
    <name type="scientific">Oryza meridionalis</name>
    <dbReference type="NCBI Taxonomy" id="40149"/>
    <lineage>
        <taxon>Eukaryota</taxon>
        <taxon>Viridiplantae</taxon>
        <taxon>Streptophyta</taxon>
        <taxon>Embryophyta</taxon>
        <taxon>Tracheophyta</taxon>
        <taxon>Spermatophyta</taxon>
        <taxon>Magnoliopsida</taxon>
        <taxon>Liliopsida</taxon>
        <taxon>Poales</taxon>
        <taxon>Poaceae</taxon>
        <taxon>BOP clade</taxon>
        <taxon>Oryzoideae</taxon>
        <taxon>Oryzeae</taxon>
        <taxon>Oryzinae</taxon>
        <taxon>Oryza</taxon>
    </lineage>
</organism>
<evidence type="ECO:0000313" key="2">
    <source>
        <dbReference type="EnsemblPlants" id="OMERI09G02440.1"/>
    </source>
</evidence>
<evidence type="ECO:0000313" key="3">
    <source>
        <dbReference type="Proteomes" id="UP000008021"/>
    </source>
</evidence>
<dbReference type="HOGENOM" id="CLU_2227485_0_0_1"/>
<feature type="region of interest" description="Disordered" evidence="1">
    <location>
        <begin position="56"/>
        <end position="106"/>
    </location>
</feature>